<dbReference type="PANTHER" id="PTHR43475:SF2">
    <property type="entry name" value="RIBOSE 1,5-BISPHOSPHATE ISOMERASE"/>
    <property type="match status" value="1"/>
</dbReference>
<dbReference type="InterPro" id="IPR000649">
    <property type="entry name" value="IF-2B-related"/>
</dbReference>
<dbReference type="Proteomes" id="UP000277326">
    <property type="component" value="Unassembled WGS sequence"/>
</dbReference>
<evidence type="ECO:0000313" key="2">
    <source>
        <dbReference type="EMBL" id="AZH26084.1"/>
    </source>
</evidence>
<protein>
    <submittedName>
        <fullName evidence="2 3">Translation initiation factor eIF-2B</fullName>
    </submittedName>
</protein>
<dbReference type="Gene3D" id="3.40.50.10470">
    <property type="entry name" value="Translation initiation factor eif-2b, domain 2"/>
    <property type="match status" value="1"/>
</dbReference>
<dbReference type="Proteomes" id="UP000282007">
    <property type="component" value="Chromosome"/>
</dbReference>
<name>A0A3M0DAV8_9EURY</name>
<evidence type="ECO:0000313" key="3">
    <source>
        <dbReference type="EMBL" id="RMB18467.1"/>
    </source>
</evidence>
<gene>
    <name evidence="3" type="ORF">ATH50_1924</name>
    <name evidence="2" type="ORF">DU502_12265</name>
</gene>
<keyword evidence="3" id="KW-0396">Initiation factor</keyword>
<dbReference type="PANTHER" id="PTHR43475">
    <property type="entry name" value="METHYLTHIORIBOSE-1-PHOSPHATE ISOMERASE"/>
    <property type="match status" value="1"/>
</dbReference>
<dbReference type="GO" id="GO:0019509">
    <property type="term" value="P:L-methionine salvage from methylthioadenosine"/>
    <property type="evidence" value="ECO:0007669"/>
    <property type="project" value="TreeGrafter"/>
</dbReference>
<dbReference type="GO" id="GO:0046523">
    <property type="term" value="F:S-methyl-5-thioribose-1-phosphate isomerase activity"/>
    <property type="evidence" value="ECO:0007669"/>
    <property type="project" value="TreeGrafter"/>
</dbReference>
<dbReference type="OrthoDB" id="45195at2157"/>
<dbReference type="EMBL" id="REFS01000003">
    <property type="protein sequence ID" value="RMB18467.1"/>
    <property type="molecule type" value="Genomic_DNA"/>
</dbReference>
<organism evidence="3 4">
    <name type="scientific">Haloplanus aerogenes</name>
    <dbReference type="NCBI Taxonomy" id="660522"/>
    <lineage>
        <taxon>Archaea</taxon>
        <taxon>Methanobacteriati</taxon>
        <taxon>Methanobacteriota</taxon>
        <taxon>Stenosarchaea group</taxon>
        <taxon>Halobacteria</taxon>
        <taxon>Halobacteriales</taxon>
        <taxon>Haloferacaceae</taxon>
        <taxon>Haloplanus</taxon>
    </lineage>
</organism>
<dbReference type="RefSeq" id="WP_121920546.1">
    <property type="nucleotide sequence ID" value="NZ_CP034145.1"/>
</dbReference>
<evidence type="ECO:0000256" key="1">
    <source>
        <dbReference type="RuleBase" id="RU003814"/>
    </source>
</evidence>
<dbReference type="InterPro" id="IPR037171">
    <property type="entry name" value="NagB/RpiA_transferase-like"/>
</dbReference>
<comment type="similarity">
    <text evidence="1">Belongs to the eIF-2B alpha/beta/delta subunits family.</text>
</comment>
<dbReference type="InterPro" id="IPR042529">
    <property type="entry name" value="IF_2B-like_C"/>
</dbReference>
<dbReference type="InterPro" id="IPR027363">
    <property type="entry name" value="M1Pi_N"/>
</dbReference>
<reference evidence="2 5" key="2">
    <citation type="submission" date="2018-07" db="EMBL/GenBank/DDBJ databases">
        <title>Genome sequences of Haloplanus aerogenes JCM 16430T.</title>
        <authorList>
            <person name="Kim Y.B."/>
            <person name="Roh S.W."/>
        </authorList>
    </citation>
    <scope>NUCLEOTIDE SEQUENCE [LARGE SCALE GENOMIC DNA]</scope>
    <source>
        <strain evidence="2 5">JCM 16430</strain>
    </source>
</reference>
<dbReference type="Pfam" id="PF01008">
    <property type="entry name" value="IF-2B"/>
    <property type="match status" value="1"/>
</dbReference>
<dbReference type="SUPFAM" id="SSF100950">
    <property type="entry name" value="NagB/RpiA/CoA transferase-like"/>
    <property type="match status" value="1"/>
</dbReference>
<sequence length="284" mass="31249">MIDETIEEISRMQTHSSSVVAVKATTALGELLDRDYRNVEEYERDLERNAGALRRANPSHASLHKAMREVVDGVLGEADTIEDAKSRTREEIDRIVEAIETGKHRAAARAATTFEDGETFLTHDFSSTALEAIEVAASEGCHLTGYVTEARPRYLGRKTARRLAEMDRVDPHLLVDSAVGHILERCDRVVVGMTCIVGDTLYNRVGTFPLAAAANVVGVPVVVVGSESKIIESDFVFENEEREPAEVIREPVEGVAIENPAYDATPMDLVSEVITDQDHYQDGL</sequence>
<evidence type="ECO:0000313" key="4">
    <source>
        <dbReference type="Proteomes" id="UP000277326"/>
    </source>
</evidence>
<reference evidence="3 4" key="1">
    <citation type="journal article" date="2015" name="Stand. Genomic Sci.">
        <title>Genomic Encyclopedia of Bacterial and Archaeal Type Strains, Phase III: the genomes of soil and plant-associated and newly described type strains.</title>
        <authorList>
            <person name="Whitman W.B."/>
            <person name="Woyke T."/>
            <person name="Klenk H.P."/>
            <person name="Zhou Y."/>
            <person name="Lilburn T.G."/>
            <person name="Beck B.J."/>
            <person name="De Vos P."/>
            <person name="Vandamme P."/>
            <person name="Eisen J.A."/>
            <person name="Garrity G."/>
            <person name="Hugenholtz P."/>
            <person name="Kyrpides N.C."/>
        </authorList>
    </citation>
    <scope>NUCLEOTIDE SEQUENCE [LARGE SCALE GENOMIC DNA]</scope>
    <source>
        <strain evidence="3 4">CGMCC 1.10124</strain>
    </source>
</reference>
<keyword evidence="3" id="KW-0648">Protein biosynthesis</keyword>
<keyword evidence="5" id="KW-1185">Reference proteome</keyword>
<proteinExistence type="inferred from homology"/>
<dbReference type="Gene3D" id="1.20.120.420">
    <property type="entry name" value="translation initiation factor eif-2b, domain 1"/>
    <property type="match status" value="1"/>
</dbReference>
<dbReference type="GeneID" id="38472073"/>
<accession>A0A3M0DAV8</accession>
<reference evidence="3" key="3">
    <citation type="submission" date="2018-10" db="EMBL/GenBank/DDBJ databases">
        <authorList>
            <person name="Whitman W."/>
            <person name="Huntemann M."/>
            <person name="Clum A."/>
            <person name="Pillay M."/>
            <person name="Palaniappan K."/>
            <person name="Varghese N."/>
            <person name="Mikhailova N."/>
            <person name="Stamatis D."/>
            <person name="Reddy T."/>
            <person name="Daum C."/>
            <person name="Shapiro N."/>
            <person name="Ivanova N."/>
            <person name="Kyrpides N."/>
            <person name="Woyke T."/>
        </authorList>
    </citation>
    <scope>NUCLEOTIDE SEQUENCE</scope>
    <source>
        <strain evidence="3">CGMCC 1.10124</strain>
    </source>
</reference>
<dbReference type="KEGG" id="haer:DU502_12265"/>
<dbReference type="AlphaFoldDB" id="A0A3M0DAV8"/>
<dbReference type="GO" id="GO:0003743">
    <property type="term" value="F:translation initiation factor activity"/>
    <property type="evidence" value="ECO:0007669"/>
    <property type="project" value="UniProtKB-KW"/>
</dbReference>
<evidence type="ECO:0000313" key="5">
    <source>
        <dbReference type="Proteomes" id="UP000282007"/>
    </source>
</evidence>
<dbReference type="EMBL" id="CP034145">
    <property type="protein sequence ID" value="AZH26084.1"/>
    <property type="molecule type" value="Genomic_DNA"/>
</dbReference>